<comment type="similarity">
    <text evidence="1">Belongs to the copine family.</text>
</comment>
<dbReference type="SUPFAM" id="SSF53300">
    <property type="entry name" value="vWA-like"/>
    <property type="match status" value="1"/>
</dbReference>
<organism evidence="3 4">
    <name type="scientific">Stentor coeruleus</name>
    <dbReference type="NCBI Taxonomy" id="5963"/>
    <lineage>
        <taxon>Eukaryota</taxon>
        <taxon>Sar</taxon>
        <taxon>Alveolata</taxon>
        <taxon>Ciliophora</taxon>
        <taxon>Postciliodesmatophora</taxon>
        <taxon>Heterotrichea</taxon>
        <taxon>Heterotrichida</taxon>
        <taxon>Stentoridae</taxon>
        <taxon>Stentor</taxon>
    </lineage>
</organism>
<dbReference type="GO" id="GO:0005886">
    <property type="term" value="C:plasma membrane"/>
    <property type="evidence" value="ECO:0007669"/>
    <property type="project" value="TreeGrafter"/>
</dbReference>
<comment type="caution">
    <text evidence="3">The sequence shown here is derived from an EMBL/GenBank/DDBJ whole genome shotgun (WGS) entry which is preliminary data.</text>
</comment>
<dbReference type="EMBL" id="MPUH01000070">
    <property type="protein sequence ID" value="OMJ92020.1"/>
    <property type="molecule type" value="Genomic_DNA"/>
</dbReference>
<dbReference type="SMART" id="SM00239">
    <property type="entry name" value="C2"/>
    <property type="match status" value="2"/>
</dbReference>
<name>A0A1R2CSS2_9CILI</name>
<dbReference type="Pfam" id="PF00168">
    <property type="entry name" value="C2"/>
    <property type="match status" value="2"/>
</dbReference>
<dbReference type="InterPro" id="IPR000008">
    <property type="entry name" value="C2_dom"/>
</dbReference>
<protein>
    <recommendedName>
        <fullName evidence="2">C2 domain-containing protein</fullName>
    </recommendedName>
</protein>
<dbReference type="PANTHER" id="PTHR10857:SF106">
    <property type="entry name" value="C2 DOMAIN-CONTAINING PROTEIN"/>
    <property type="match status" value="1"/>
</dbReference>
<dbReference type="InterPro" id="IPR035892">
    <property type="entry name" value="C2_domain_sf"/>
</dbReference>
<dbReference type="SUPFAM" id="SSF49562">
    <property type="entry name" value="C2 domain (Calcium/lipid-binding domain, CaLB)"/>
    <property type="match status" value="2"/>
</dbReference>
<dbReference type="Gene3D" id="2.60.40.150">
    <property type="entry name" value="C2 domain"/>
    <property type="match status" value="2"/>
</dbReference>
<dbReference type="OrthoDB" id="1029639at2759"/>
<dbReference type="GO" id="GO:0071277">
    <property type="term" value="P:cellular response to calcium ion"/>
    <property type="evidence" value="ECO:0007669"/>
    <property type="project" value="TreeGrafter"/>
</dbReference>
<dbReference type="AlphaFoldDB" id="A0A1R2CSS2"/>
<accession>A0A1R2CSS2</accession>
<gene>
    <name evidence="3" type="ORF">SteCoe_5339</name>
</gene>
<dbReference type="InterPro" id="IPR037768">
    <property type="entry name" value="C2B_Copine"/>
</dbReference>
<feature type="domain" description="C2" evidence="2">
    <location>
        <begin position="115"/>
        <end position="238"/>
    </location>
</feature>
<evidence type="ECO:0000313" key="3">
    <source>
        <dbReference type="EMBL" id="OMJ92020.1"/>
    </source>
</evidence>
<feature type="domain" description="C2" evidence="2">
    <location>
        <begin position="1"/>
        <end position="113"/>
    </location>
</feature>
<dbReference type="Pfam" id="PF07002">
    <property type="entry name" value="Copine"/>
    <property type="match status" value="1"/>
</dbReference>
<dbReference type="GO" id="GO:0005544">
    <property type="term" value="F:calcium-dependent phospholipid binding"/>
    <property type="evidence" value="ECO:0007669"/>
    <property type="project" value="InterPro"/>
</dbReference>
<evidence type="ECO:0000313" key="4">
    <source>
        <dbReference type="Proteomes" id="UP000187209"/>
    </source>
</evidence>
<dbReference type="InterPro" id="IPR045052">
    <property type="entry name" value="Copine"/>
</dbReference>
<reference evidence="3 4" key="1">
    <citation type="submission" date="2016-11" db="EMBL/GenBank/DDBJ databases">
        <title>The macronuclear genome of Stentor coeruleus: a giant cell with tiny introns.</title>
        <authorList>
            <person name="Slabodnick M."/>
            <person name="Ruby J.G."/>
            <person name="Reiff S.B."/>
            <person name="Swart E.C."/>
            <person name="Gosai S."/>
            <person name="Prabakaran S."/>
            <person name="Witkowska E."/>
            <person name="Larue G.E."/>
            <person name="Fisher S."/>
            <person name="Freeman R.M."/>
            <person name="Gunawardena J."/>
            <person name="Chu W."/>
            <person name="Stover N.A."/>
            <person name="Gregory B.D."/>
            <person name="Nowacki M."/>
            <person name="Derisi J."/>
            <person name="Roy S.W."/>
            <person name="Marshall W.F."/>
            <person name="Sood P."/>
        </authorList>
    </citation>
    <scope>NUCLEOTIDE SEQUENCE [LARGE SCALE GENOMIC DNA]</scope>
    <source>
        <strain evidence="3">WM001</strain>
    </source>
</reference>
<dbReference type="CDD" id="cd04048">
    <property type="entry name" value="C2A_Copine"/>
    <property type="match status" value="1"/>
</dbReference>
<dbReference type="PANTHER" id="PTHR10857">
    <property type="entry name" value="COPINE"/>
    <property type="match status" value="1"/>
</dbReference>
<dbReference type="CDD" id="cd04047">
    <property type="entry name" value="C2B_Copine"/>
    <property type="match status" value="1"/>
</dbReference>
<evidence type="ECO:0000256" key="1">
    <source>
        <dbReference type="ARBA" id="ARBA00009048"/>
    </source>
</evidence>
<proteinExistence type="inferred from homology"/>
<sequence length="499" mass="56102">MVEANTTTTKVDIFLLAKNLMDRDTFSKSDPFLTLSQQLTPGGPYTVIGSTEVIKNNLNPNWNTSFQLDYCFEAKQPLRFAIYDFDNRASDSLGTVNVLLSELVRKKTSFFKLENEGKLIVRVEEVRESKEKYLLSLRGIGLDKKDTFGKSDPYLIFYRSLGHNQWIEAKRTEVVKNTLDPIWTPIELTDHQLCNSDRTKPIKVECYDWDQVGSDEFIGFFETTLSSLTTPGSTFKLLSQAKNRFSGTILVSDCHVKKSLSFIDYLHNGLQISFSIAIDFTQSHILTETQTSDDYENAIWEIGSILETYDSDKKISVYGFGGKPPGESLSQCFPLTGDSSCPYVNGTSGILKIYQSSKDKISQSITGDLHYIIDETILAASSISSNNEYFILLILTNGEISDIDQTINSIVKASGLPISIIILGIGNSDFNSMKKLDYDEGVLIDDSGNKALRDIVQFVNYNSFQGRITRLANEVLKEVPNQVISYMQMIDYIPEVVKY</sequence>
<dbReference type="PROSITE" id="PS50004">
    <property type="entry name" value="C2"/>
    <property type="match status" value="2"/>
</dbReference>
<dbReference type="InterPro" id="IPR010734">
    <property type="entry name" value="Copine_C"/>
</dbReference>
<evidence type="ECO:0000259" key="2">
    <source>
        <dbReference type="PROSITE" id="PS50004"/>
    </source>
</evidence>
<dbReference type="Proteomes" id="UP000187209">
    <property type="component" value="Unassembled WGS sequence"/>
</dbReference>
<dbReference type="InterPro" id="IPR036465">
    <property type="entry name" value="vWFA_dom_sf"/>
</dbReference>
<keyword evidence="4" id="KW-1185">Reference proteome</keyword>